<organism>
    <name type="scientific">Branchiostoma floridae</name>
    <name type="common">Florida lancelet</name>
    <name type="synonym">Amphioxus</name>
    <dbReference type="NCBI Taxonomy" id="7739"/>
    <lineage>
        <taxon>Eukaryota</taxon>
        <taxon>Metazoa</taxon>
        <taxon>Chordata</taxon>
        <taxon>Cephalochordata</taxon>
        <taxon>Leptocardii</taxon>
        <taxon>Amphioxiformes</taxon>
        <taxon>Branchiostomatidae</taxon>
        <taxon>Branchiostoma</taxon>
    </lineage>
</organism>
<dbReference type="AlphaFoldDB" id="C3ZIR6"/>
<name>C3ZIR6_BRAFL</name>
<feature type="compositionally biased region" description="Basic and acidic residues" evidence="1">
    <location>
        <begin position="24"/>
        <end position="41"/>
    </location>
</feature>
<evidence type="ECO:0000256" key="1">
    <source>
        <dbReference type="SAM" id="MobiDB-lite"/>
    </source>
</evidence>
<feature type="region of interest" description="Disordered" evidence="1">
    <location>
        <begin position="131"/>
        <end position="157"/>
    </location>
</feature>
<dbReference type="EMBL" id="GG666628">
    <property type="protein sequence ID" value="EEN47601.1"/>
    <property type="molecule type" value="Genomic_DNA"/>
</dbReference>
<feature type="region of interest" description="Disordered" evidence="1">
    <location>
        <begin position="62"/>
        <end position="105"/>
    </location>
</feature>
<reference evidence="2" key="1">
    <citation type="journal article" date="2008" name="Nature">
        <title>The amphioxus genome and the evolution of the chordate karyotype.</title>
        <authorList>
            <consortium name="US DOE Joint Genome Institute (JGI-PGF)"/>
            <person name="Putnam N.H."/>
            <person name="Butts T."/>
            <person name="Ferrier D.E.K."/>
            <person name="Furlong R.F."/>
            <person name="Hellsten U."/>
            <person name="Kawashima T."/>
            <person name="Robinson-Rechavi M."/>
            <person name="Shoguchi E."/>
            <person name="Terry A."/>
            <person name="Yu J.-K."/>
            <person name="Benito-Gutierrez E.L."/>
            <person name="Dubchak I."/>
            <person name="Garcia-Fernandez J."/>
            <person name="Gibson-Brown J.J."/>
            <person name="Grigoriev I.V."/>
            <person name="Horton A.C."/>
            <person name="de Jong P.J."/>
            <person name="Jurka J."/>
            <person name="Kapitonov V.V."/>
            <person name="Kohara Y."/>
            <person name="Kuroki Y."/>
            <person name="Lindquist E."/>
            <person name="Lucas S."/>
            <person name="Osoegawa K."/>
            <person name="Pennacchio L.A."/>
            <person name="Salamov A.A."/>
            <person name="Satou Y."/>
            <person name="Sauka-Spengler T."/>
            <person name="Schmutz J."/>
            <person name="Shin-I T."/>
            <person name="Toyoda A."/>
            <person name="Bronner-Fraser M."/>
            <person name="Fujiyama A."/>
            <person name="Holland L.Z."/>
            <person name="Holland P.W.H."/>
            <person name="Satoh N."/>
            <person name="Rokhsar D.S."/>
        </authorList>
    </citation>
    <scope>NUCLEOTIDE SEQUENCE [LARGE SCALE GENOMIC DNA]</scope>
    <source>
        <strain evidence="2">S238N-H82</strain>
        <tissue evidence="2">Testes</tissue>
    </source>
</reference>
<gene>
    <name evidence="2" type="ORF">BRAFLDRAFT_108432</name>
</gene>
<feature type="region of interest" description="Disordered" evidence="1">
    <location>
        <begin position="1"/>
        <end position="50"/>
    </location>
</feature>
<sequence>MAGQNVQGRPPELGFADGTTTGRTEWDRRAWSQNPSRREQGDWETEETLFGQGASIVVSVTVEGKGPFEAPGNADERRTTEGQRHARTPPQPRRQPTRQETRGYERQRTLMLGRRFSACCRGLPCRTTPGTELEGTGSSGGNVKAATAVGGEGDINL</sequence>
<accession>C3ZIR6</accession>
<dbReference type="InParanoid" id="C3ZIR6"/>
<protein>
    <submittedName>
        <fullName evidence="2">Uncharacterized protein</fullName>
    </submittedName>
</protein>
<proteinExistence type="predicted"/>
<evidence type="ECO:0000313" key="2">
    <source>
        <dbReference type="EMBL" id="EEN47601.1"/>
    </source>
</evidence>
<feature type="compositionally biased region" description="Basic and acidic residues" evidence="1">
    <location>
        <begin position="74"/>
        <end position="84"/>
    </location>
</feature>